<dbReference type="Pfam" id="PF01607">
    <property type="entry name" value="CBM_14"/>
    <property type="match status" value="1"/>
</dbReference>
<evidence type="ECO:0000256" key="2">
    <source>
        <dbReference type="SAM" id="SignalP"/>
    </source>
</evidence>
<comment type="caution">
    <text evidence="4">The sequence shown here is derived from an EMBL/GenBank/DDBJ whole genome shotgun (WGS) entry which is preliminary data.</text>
</comment>
<dbReference type="InterPro" id="IPR036508">
    <property type="entry name" value="Chitin-bd_dom_sf"/>
</dbReference>
<accession>A0A814NT51</accession>
<keyword evidence="2" id="KW-0732">Signal</keyword>
<dbReference type="Proteomes" id="UP000663852">
    <property type="component" value="Unassembled WGS sequence"/>
</dbReference>
<dbReference type="SUPFAM" id="SSF57625">
    <property type="entry name" value="Invertebrate chitin-binding proteins"/>
    <property type="match status" value="1"/>
</dbReference>
<dbReference type="SMART" id="SM00494">
    <property type="entry name" value="ChtBD2"/>
    <property type="match status" value="1"/>
</dbReference>
<feature type="chain" id="PRO_5032906675" description="Chitin-binding type-2 domain-containing protein" evidence="2">
    <location>
        <begin position="22"/>
        <end position="257"/>
    </location>
</feature>
<evidence type="ECO:0000259" key="3">
    <source>
        <dbReference type="PROSITE" id="PS50940"/>
    </source>
</evidence>
<organism evidence="4 5">
    <name type="scientific">Adineta ricciae</name>
    <name type="common">Rotifer</name>
    <dbReference type="NCBI Taxonomy" id="249248"/>
    <lineage>
        <taxon>Eukaryota</taxon>
        <taxon>Metazoa</taxon>
        <taxon>Spiralia</taxon>
        <taxon>Gnathifera</taxon>
        <taxon>Rotifera</taxon>
        <taxon>Eurotatoria</taxon>
        <taxon>Bdelloidea</taxon>
        <taxon>Adinetida</taxon>
        <taxon>Adinetidae</taxon>
        <taxon>Adineta</taxon>
    </lineage>
</organism>
<dbReference type="EMBL" id="CAJNOJ010000095">
    <property type="protein sequence ID" value="CAF1096266.1"/>
    <property type="molecule type" value="Genomic_DNA"/>
</dbReference>
<dbReference type="Gene3D" id="2.170.140.10">
    <property type="entry name" value="Chitin binding domain"/>
    <property type="match status" value="1"/>
</dbReference>
<dbReference type="PROSITE" id="PS50940">
    <property type="entry name" value="CHIT_BIND_II"/>
    <property type="match status" value="1"/>
</dbReference>
<evidence type="ECO:0000313" key="5">
    <source>
        <dbReference type="Proteomes" id="UP000663852"/>
    </source>
</evidence>
<feature type="region of interest" description="Disordered" evidence="1">
    <location>
        <begin position="152"/>
        <end position="172"/>
    </location>
</feature>
<proteinExistence type="predicted"/>
<evidence type="ECO:0000313" key="4">
    <source>
        <dbReference type="EMBL" id="CAF1096266.1"/>
    </source>
</evidence>
<name>A0A814NT51_ADIRI</name>
<sequence length="257" mass="29532">MIVSLITTILSLYLLTSEIHGEDTFDCTGHEDDSLHPMINVEDCRYYWHCIFVDTVYVRAVKRKCPAGTEFDSNLKECEIANSVNCIKTQSTHTTRIDTTTTKSYPPITTTTMTTQETEVLPTTNTSDLADVALFEKFFKILTKISETYPGESETIDETSSTMPQPRKRRRRNHRMLHILTSNEHKIEHFSINQTHGLLIHCNEIRRRQLRDLIYYHPTTTHSLKDLGSSSSSLTKSFLSDVFSLTLCIIFVVFLQK</sequence>
<dbReference type="InterPro" id="IPR002557">
    <property type="entry name" value="Chitin-bd_dom"/>
</dbReference>
<dbReference type="AlphaFoldDB" id="A0A814NT51"/>
<reference evidence="4" key="1">
    <citation type="submission" date="2021-02" db="EMBL/GenBank/DDBJ databases">
        <authorList>
            <person name="Nowell W R."/>
        </authorList>
    </citation>
    <scope>NUCLEOTIDE SEQUENCE</scope>
</reference>
<protein>
    <recommendedName>
        <fullName evidence="3">Chitin-binding type-2 domain-containing protein</fullName>
    </recommendedName>
</protein>
<feature type="domain" description="Chitin-binding type-2" evidence="3">
    <location>
        <begin position="24"/>
        <end position="88"/>
    </location>
</feature>
<feature type="signal peptide" evidence="2">
    <location>
        <begin position="1"/>
        <end position="21"/>
    </location>
</feature>
<gene>
    <name evidence="4" type="ORF">EDS130_LOCUS19752</name>
</gene>
<dbReference type="GO" id="GO:0008061">
    <property type="term" value="F:chitin binding"/>
    <property type="evidence" value="ECO:0007669"/>
    <property type="project" value="InterPro"/>
</dbReference>
<evidence type="ECO:0000256" key="1">
    <source>
        <dbReference type="SAM" id="MobiDB-lite"/>
    </source>
</evidence>
<dbReference type="OrthoDB" id="10040155at2759"/>
<dbReference type="GO" id="GO:0005576">
    <property type="term" value="C:extracellular region"/>
    <property type="evidence" value="ECO:0007669"/>
    <property type="project" value="InterPro"/>
</dbReference>